<comment type="caution">
    <text evidence="13">The sequence shown here is derived from an EMBL/GenBank/DDBJ whole genome shotgun (WGS) entry which is preliminary data.</text>
</comment>
<evidence type="ECO:0000256" key="2">
    <source>
        <dbReference type="ARBA" id="ARBA00016337"/>
    </source>
</evidence>
<evidence type="ECO:0000256" key="8">
    <source>
        <dbReference type="ARBA" id="ARBA00031306"/>
    </source>
</evidence>
<keyword evidence="6 10" id="KW-0274">FAD</keyword>
<name>A0A151APL2_9CLOT</name>
<reference evidence="13 14" key="1">
    <citation type="submission" date="2016-02" db="EMBL/GenBank/DDBJ databases">
        <title>Genome sequence of Clostridium colicanis DSM 13634.</title>
        <authorList>
            <person name="Poehlein A."/>
            <person name="Daniel R."/>
        </authorList>
    </citation>
    <scope>NUCLEOTIDE SEQUENCE [LARGE SCALE GENOMIC DNA]</scope>
    <source>
        <strain evidence="13 14">DSM 13634</strain>
    </source>
</reference>
<dbReference type="RefSeq" id="WP_061857710.1">
    <property type="nucleotide sequence ID" value="NZ_LTBB01000003.1"/>
</dbReference>
<dbReference type="SUPFAM" id="SSF143631">
    <property type="entry name" value="ApbE-like"/>
    <property type="match status" value="1"/>
</dbReference>
<dbReference type="PANTHER" id="PTHR30040">
    <property type="entry name" value="THIAMINE BIOSYNTHESIS LIPOPROTEIN APBE"/>
    <property type="match status" value="1"/>
</dbReference>
<protein>
    <recommendedName>
        <fullName evidence="2 10">FAD:protein FMN transferase</fullName>
        <ecNumber evidence="1 10">2.7.1.180</ecNumber>
    </recommendedName>
    <alternativeName>
        <fullName evidence="8 10">Flavin transferase</fullName>
    </alternativeName>
</protein>
<keyword evidence="12" id="KW-1003">Cell membrane</keyword>
<evidence type="ECO:0000256" key="1">
    <source>
        <dbReference type="ARBA" id="ARBA00011955"/>
    </source>
</evidence>
<comment type="similarity">
    <text evidence="10 12">Belongs to the ApbE family.</text>
</comment>
<dbReference type="Pfam" id="PF02424">
    <property type="entry name" value="ApbE"/>
    <property type="match status" value="1"/>
</dbReference>
<feature type="signal peptide" evidence="12">
    <location>
        <begin position="1"/>
        <end position="21"/>
    </location>
</feature>
<dbReference type="InterPro" id="IPR003374">
    <property type="entry name" value="ApbE-like_sf"/>
</dbReference>
<evidence type="ECO:0000256" key="6">
    <source>
        <dbReference type="ARBA" id="ARBA00022827"/>
    </source>
</evidence>
<sequence length="345" mass="38151">MNNIKKVLLVLTIFISSISMVACTKNNSSEPISRTNFFMGTVVKISLYDKKDQNIISKGFDRIRQIESEVSINKQGTELDKVNEAAGKKPVKVKDDTFAITKKGLEYSELTKGSFDITVGPIVKLWSIGLPEAKVPTKSEVDEKIKLVGYKDLQLNEKDKTIFLKKKEMIIDLGAIAKGYAADAVAEVLKNEGVKSAIIDLGGNVFALGTKPDGELWKIGIQNPFQSRGEIVGTIYVENKSVVTSGIYERFIEKDGKKYHHILNPFTGYPYDNEIAGVTIISDKSIDGDALSTSVFSKGLKGGIDFIENIKNVDAIFITKDKKVYITEGIKDNFKITNDEFTLVN</sequence>
<evidence type="ECO:0000256" key="12">
    <source>
        <dbReference type="RuleBase" id="RU363002"/>
    </source>
</evidence>
<evidence type="ECO:0000313" key="14">
    <source>
        <dbReference type="Proteomes" id="UP000075374"/>
    </source>
</evidence>
<comment type="function">
    <text evidence="12">Flavin transferase that catalyzes the transfer of the FMN moiety of FAD and its covalent binding to the hydroxyl group of a threonine residue in a target flavoprotein.</text>
</comment>
<dbReference type="PANTHER" id="PTHR30040:SF2">
    <property type="entry name" value="FAD:PROTEIN FMN TRANSFERASE"/>
    <property type="match status" value="1"/>
</dbReference>
<keyword evidence="5 10" id="KW-0479">Metal-binding</keyword>
<dbReference type="STRING" id="1121305.CLCOL_08070"/>
<dbReference type="AlphaFoldDB" id="A0A151APL2"/>
<evidence type="ECO:0000256" key="5">
    <source>
        <dbReference type="ARBA" id="ARBA00022723"/>
    </source>
</evidence>
<dbReference type="PIRSF" id="PIRSF006268">
    <property type="entry name" value="ApbE"/>
    <property type="match status" value="1"/>
</dbReference>
<evidence type="ECO:0000256" key="10">
    <source>
        <dbReference type="PIRNR" id="PIRNR006268"/>
    </source>
</evidence>
<accession>A0A151APL2</accession>
<keyword evidence="3 10" id="KW-0285">Flavoprotein</keyword>
<keyword evidence="14" id="KW-1185">Reference proteome</keyword>
<dbReference type="PATRIC" id="fig|1121305.3.peg.821"/>
<evidence type="ECO:0000256" key="7">
    <source>
        <dbReference type="ARBA" id="ARBA00022842"/>
    </source>
</evidence>
<comment type="cofactor">
    <cofactor evidence="11">
        <name>Mg(2+)</name>
        <dbReference type="ChEBI" id="CHEBI:18420"/>
    </cofactor>
    <cofactor evidence="11">
        <name>Mn(2+)</name>
        <dbReference type="ChEBI" id="CHEBI:29035"/>
    </cofactor>
    <text evidence="11">Magnesium. Can also use manganese.</text>
</comment>
<keyword evidence="12" id="KW-0472">Membrane</keyword>
<organism evidence="13 14">
    <name type="scientific">Clostridium colicanis DSM 13634</name>
    <dbReference type="NCBI Taxonomy" id="1121305"/>
    <lineage>
        <taxon>Bacteria</taxon>
        <taxon>Bacillati</taxon>
        <taxon>Bacillota</taxon>
        <taxon>Clostridia</taxon>
        <taxon>Eubacteriales</taxon>
        <taxon>Clostridiaceae</taxon>
        <taxon>Clostridium</taxon>
    </lineage>
</organism>
<keyword evidence="4 10" id="KW-0808">Transferase</keyword>
<evidence type="ECO:0000256" key="4">
    <source>
        <dbReference type="ARBA" id="ARBA00022679"/>
    </source>
</evidence>
<feature type="chain" id="PRO_5039754850" description="FAD:protein FMN transferase" evidence="12">
    <location>
        <begin position="22"/>
        <end position="345"/>
    </location>
</feature>
<evidence type="ECO:0000256" key="11">
    <source>
        <dbReference type="PIRSR" id="PIRSR006268-2"/>
    </source>
</evidence>
<dbReference type="EC" id="2.7.1.180" evidence="1 10"/>
<comment type="catalytic activity">
    <reaction evidence="9 10 12">
        <text>L-threonyl-[protein] + FAD = FMN-L-threonyl-[protein] + AMP + H(+)</text>
        <dbReference type="Rhea" id="RHEA:36847"/>
        <dbReference type="Rhea" id="RHEA-COMP:11060"/>
        <dbReference type="Rhea" id="RHEA-COMP:11061"/>
        <dbReference type="ChEBI" id="CHEBI:15378"/>
        <dbReference type="ChEBI" id="CHEBI:30013"/>
        <dbReference type="ChEBI" id="CHEBI:57692"/>
        <dbReference type="ChEBI" id="CHEBI:74257"/>
        <dbReference type="ChEBI" id="CHEBI:456215"/>
        <dbReference type="EC" id="2.7.1.180"/>
    </reaction>
</comment>
<keyword evidence="12 13" id="KW-0449">Lipoprotein</keyword>
<keyword evidence="12" id="KW-0997">Cell inner membrane</keyword>
<comment type="subcellular location">
    <subcellularLocation>
        <location evidence="12">Cell inner membrane</location>
        <topology evidence="12">Lipid-anchor</topology>
        <orientation evidence="12">Periplasmic side</orientation>
    </subcellularLocation>
</comment>
<feature type="binding site" evidence="11">
    <location>
        <position position="289"/>
    </location>
    <ligand>
        <name>Mg(2+)</name>
        <dbReference type="ChEBI" id="CHEBI:18420"/>
    </ligand>
</feature>
<keyword evidence="12" id="KW-0732">Signal</keyword>
<evidence type="ECO:0000313" key="13">
    <source>
        <dbReference type="EMBL" id="KYH29576.1"/>
    </source>
</evidence>
<dbReference type="Gene3D" id="3.10.520.10">
    <property type="entry name" value="ApbE-like domains"/>
    <property type="match status" value="1"/>
</dbReference>
<feature type="binding site" evidence="11">
    <location>
        <position position="293"/>
    </location>
    <ligand>
        <name>Mg(2+)</name>
        <dbReference type="ChEBI" id="CHEBI:18420"/>
    </ligand>
</feature>
<dbReference type="GO" id="GO:0046872">
    <property type="term" value="F:metal ion binding"/>
    <property type="evidence" value="ECO:0007669"/>
    <property type="project" value="UniProtKB-UniRule"/>
</dbReference>
<dbReference type="Proteomes" id="UP000075374">
    <property type="component" value="Unassembled WGS sequence"/>
</dbReference>
<keyword evidence="7 10" id="KW-0460">Magnesium</keyword>
<evidence type="ECO:0000256" key="3">
    <source>
        <dbReference type="ARBA" id="ARBA00022630"/>
    </source>
</evidence>
<dbReference type="PROSITE" id="PS51257">
    <property type="entry name" value="PROKAR_LIPOPROTEIN"/>
    <property type="match status" value="1"/>
</dbReference>
<evidence type="ECO:0000256" key="9">
    <source>
        <dbReference type="ARBA" id="ARBA00048540"/>
    </source>
</evidence>
<dbReference type="EMBL" id="LTBB01000003">
    <property type="protein sequence ID" value="KYH29576.1"/>
    <property type="molecule type" value="Genomic_DNA"/>
</dbReference>
<gene>
    <name evidence="13" type="primary">apbE</name>
    <name evidence="13" type="ORF">CLCOL_08070</name>
</gene>
<proteinExistence type="inferred from homology"/>
<feature type="binding site" evidence="11">
    <location>
        <position position="175"/>
    </location>
    <ligand>
        <name>Mg(2+)</name>
        <dbReference type="ChEBI" id="CHEBI:18420"/>
    </ligand>
</feature>
<dbReference type="InterPro" id="IPR024932">
    <property type="entry name" value="ApbE"/>
</dbReference>
<dbReference type="GO" id="GO:0005886">
    <property type="term" value="C:plasma membrane"/>
    <property type="evidence" value="ECO:0007669"/>
    <property type="project" value="UniProtKB-SubCell"/>
</dbReference>
<dbReference type="GO" id="GO:0016740">
    <property type="term" value="F:transferase activity"/>
    <property type="evidence" value="ECO:0007669"/>
    <property type="project" value="UniProtKB-UniRule"/>
</dbReference>